<dbReference type="EMBL" id="CP141615">
    <property type="protein sequence ID" value="WRP18299.1"/>
    <property type="molecule type" value="Genomic_DNA"/>
</dbReference>
<evidence type="ECO:0000256" key="1">
    <source>
        <dbReference type="ARBA" id="ARBA00009673"/>
    </source>
</evidence>
<keyword evidence="2 3" id="KW-0378">Hydrolase</keyword>
<dbReference type="InterPro" id="IPR023509">
    <property type="entry name" value="DTD-like_sf"/>
</dbReference>
<comment type="catalytic activity">
    <reaction evidence="2">
        <text>a D-aminoacyl-tRNA + H2O = a tRNA + a D-alpha-amino acid + H(+)</text>
        <dbReference type="Rhea" id="RHEA:13953"/>
        <dbReference type="Rhea" id="RHEA-COMP:10123"/>
        <dbReference type="Rhea" id="RHEA-COMP:10124"/>
        <dbReference type="ChEBI" id="CHEBI:15377"/>
        <dbReference type="ChEBI" id="CHEBI:15378"/>
        <dbReference type="ChEBI" id="CHEBI:59871"/>
        <dbReference type="ChEBI" id="CHEBI:78442"/>
        <dbReference type="ChEBI" id="CHEBI:79333"/>
        <dbReference type="EC" id="3.1.1.96"/>
    </reaction>
</comment>
<comment type="domain">
    <text evidence="2">A Gly-cisPro motif from one monomer fits into the active site of the other monomer to allow specific chiral rejection of L-amino acids.</text>
</comment>
<dbReference type="Pfam" id="PF02580">
    <property type="entry name" value="Tyr_Deacylase"/>
    <property type="match status" value="1"/>
</dbReference>
<evidence type="ECO:0000313" key="4">
    <source>
        <dbReference type="Proteomes" id="UP001332192"/>
    </source>
</evidence>
<dbReference type="InterPro" id="IPR003732">
    <property type="entry name" value="Daa-tRNA_deacyls_DTD"/>
</dbReference>
<feature type="short sequence motif" description="Gly-cisPro motif, important for rejection of L-amino acids" evidence="2">
    <location>
        <begin position="138"/>
        <end position="139"/>
    </location>
</feature>
<dbReference type="NCBIfam" id="TIGR00256">
    <property type="entry name" value="D-aminoacyl-tRNA deacylase"/>
    <property type="match status" value="1"/>
</dbReference>
<dbReference type="SUPFAM" id="SSF69500">
    <property type="entry name" value="DTD-like"/>
    <property type="match status" value="1"/>
</dbReference>
<name>A0ABZ1C017_9FIRM</name>
<accession>A0ABZ1C017</accession>
<dbReference type="GO" id="GO:0051499">
    <property type="term" value="F:D-aminoacyl-tRNA deacylase activity"/>
    <property type="evidence" value="ECO:0007669"/>
    <property type="project" value="UniProtKB-EC"/>
</dbReference>
<keyword evidence="2" id="KW-0694">RNA-binding</keyword>
<dbReference type="RefSeq" id="WP_324717570.1">
    <property type="nucleotide sequence ID" value="NZ_CP141615.1"/>
</dbReference>
<keyword evidence="2" id="KW-0963">Cytoplasm</keyword>
<comment type="subcellular location">
    <subcellularLocation>
        <location evidence="2">Cytoplasm</location>
    </subcellularLocation>
</comment>
<sequence length="164" mass="17616">MRVVVQRVKEARVMLEDGGVVASTGPGLVALVGVEHGDARPDAEWMAEKLAGLRIFEDDRGRLDRSVQEAGGSILLVSNFTVAGECRKGRRPSFERAAAREQARRVMEQLEEAVRRRGIPVATGRFGASMQVMLVNDGPVTLVVETPPKAVTAGAQLDGPSKGR</sequence>
<dbReference type="PANTHER" id="PTHR10472">
    <property type="entry name" value="D-TYROSYL-TRNA TYR DEACYLASE"/>
    <property type="match status" value="1"/>
</dbReference>
<dbReference type="EC" id="3.1.1.96" evidence="2"/>
<reference evidence="3 4" key="1">
    <citation type="journal article" date="2024" name="Front. Microbiol.">
        <title>Novel thermophilic genera Geochorda gen. nov. and Carboxydochorda gen. nov. from the deep terrestrial subsurface reveal the ecophysiological diversity in the class Limnochordia.</title>
        <authorList>
            <person name="Karnachuk O.V."/>
            <person name="Lukina A.P."/>
            <person name="Avakyan M.R."/>
            <person name="Kadnikov V.V."/>
            <person name="Begmatov S."/>
            <person name="Beletsky A.V."/>
            <person name="Vlasova K.G."/>
            <person name="Novikov A.A."/>
            <person name="Shcherbakova V.A."/>
            <person name="Mardanov A.V."/>
            <person name="Ravin N.V."/>
        </authorList>
    </citation>
    <scope>NUCLEOTIDE SEQUENCE [LARGE SCALE GENOMIC DNA]</scope>
    <source>
        <strain evidence="3 4">L945</strain>
    </source>
</reference>
<proteinExistence type="inferred from homology"/>
<keyword evidence="2" id="KW-0820">tRNA-binding</keyword>
<comment type="catalytic activity">
    <reaction evidence="2">
        <text>glycyl-tRNA(Ala) + H2O = tRNA(Ala) + glycine + H(+)</text>
        <dbReference type="Rhea" id="RHEA:53744"/>
        <dbReference type="Rhea" id="RHEA-COMP:9657"/>
        <dbReference type="Rhea" id="RHEA-COMP:13640"/>
        <dbReference type="ChEBI" id="CHEBI:15377"/>
        <dbReference type="ChEBI" id="CHEBI:15378"/>
        <dbReference type="ChEBI" id="CHEBI:57305"/>
        <dbReference type="ChEBI" id="CHEBI:78442"/>
        <dbReference type="ChEBI" id="CHEBI:78522"/>
    </reaction>
</comment>
<keyword evidence="4" id="KW-1185">Reference proteome</keyword>
<gene>
    <name evidence="2 3" type="primary">dtd</name>
    <name evidence="3" type="ORF">U7230_04635</name>
</gene>
<comment type="function">
    <text evidence="2">An aminoacyl-tRNA editing enzyme that deacylates mischarged D-aminoacyl-tRNAs. Also deacylates mischarged glycyl-tRNA(Ala), protecting cells against glycine mischarging by AlaRS. Acts via tRNA-based rather than protein-based catalysis; rejects L-amino acids rather than detecting D-amino acids in the active site. By recycling D-aminoacyl-tRNA to D-amino acids and free tRNA molecules, this enzyme counteracts the toxicity associated with the formation of D-aminoacyl-tRNA entities in vivo and helps enforce protein L-homochirality.</text>
</comment>
<evidence type="ECO:0000313" key="3">
    <source>
        <dbReference type="EMBL" id="WRP18299.1"/>
    </source>
</evidence>
<evidence type="ECO:0000256" key="2">
    <source>
        <dbReference type="HAMAP-Rule" id="MF_00518"/>
    </source>
</evidence>
<organism evidence="3 4">
    <name type="scientific">Carboxydichorda subterranea</name>
    <dbReference type="NCBI Taxonomy" id="3109565"/>
    <lineage>
        <taxon>Bacteria</taxon>
        <taxon>Bacillati</taxon>
        <taxon>Bacillota</taxon>
        <taxon>Limnochordia</taxon>
        <taxon>Limnochordales</taxon>
        <taxon>Geochordaceae</taxon>
        <taxon>Carboxydichorda</taxon>
    </lineage>
</organism>
<protein>
    <recommendedName>
        <fullName evidence="2">D-aminoacyl-tRNA deacylase</fullName>
        <shortName evidence="2">DTD</shortName>
        <ecNumber evidence="2">3.1.1.96</ecNumber>
    </recommendedName>
    <alternativeName>
        <fullName evidence="2">Gly-tRNA(Ala) deacylase</fullName>
        <ecNumber evidence="2">3.1.1.-</ecNumber>
    </alternativeName>
</protein>
<dbReference type="HAMAP" id="MF_00518">
    <property type="entry name" value="Deacylase_Dtd"/>
    <property type="match status" value="1"/>
</dbReference>
<dbReference type="EC" id="3.1.1.-" evidence="2"/>
<dbReference type="Gene3D" id="3.50.80.10">
    <property type="entry name" value="D-tyrosyl-tRNA(Tyr) deacylase"/>
    <property type="match status" value="1"/>
</dbReference>
<comment type="subunit">
    <text evidence="2">Homodimer.</text>
</comment>
<dbReference type="PANTHER" id="PTHR10472:SF5">
    <property type="entry name" value="D-AMINOACYL-TRNA DEACYLASE 1"/>
    <property type="match status" value="1"/>
</dbReference>
<dbReference type="Proteomes" id="UP001332192">
    <property type="component" value="Chromosome"/>
</dbReference>
<comment type="similarity">
    <text evidence="1 2">Belongs to the DTD family.</text>
</comment>